<accession>A0A2Z2MI58</accession>
<dbReference type="GeneID" id="33326805"/>
<keyword evidence="2" id="KW-1185">Reference proteome</keyword>
<dbReference type="Gene3D" id="3.30.70.1750">
    <property type="entry name" value="Uncharacterised protein PF11491, DUF3213"/>
    <property type="match status" value="1"/>
</dbReference>
<evidence type="ECO:0000313" key="1">
    <source>
        <dbReference type="EMBL" id="ASJ05393.1"/>
    </source>
</evidence>
<reference evidence="1 2" key="1">
    <citation type="submission" date="2016-04" db="EMBL/GenBank/DDBJ databases">
        <title>Complete genome sequence of Thermococcus barossii type strain SHCK-94.</title>
        <authorList>
            <person name="Oger P.M."/>
        </authorList>
    </citation>
    <scope>NUCLEOTIDE SEQUENCE [LARGE SCALE GENOMIC DNA]</scope>
    <source>
        <strain evidence="1 2">SHCK-94</strain>
    </source>
</reference>
<dbReference type="Proteomes" id="UP000250272">
    <property type="component" value="Chromosome"/>
</dbReference>
<dbReference type="InterPro" id="IPR021583">
    <property type="entry name" value="DUF3213"/>
</dbReference>
<dbReference type="OrthoDB" id="86081at2157"/>
<sequence>MTVKPDKRLTKLLLRFGSIDWERATAKQYELLKDERVWRAFINGYAKNGFVIFDEEALPREELLKRLGDLEPEIVREESVTVGELIESSYSWNNILGKMES</sequence>
<protein>
    <recommendedName>
        <fullName evidence="3">DUF3213 domain-containing protein</fullName>
    </recommendedName>
</protein>
<name>A0A2Z2MI58_9EURY</name>
<dbReference type="Pfam" id="PF11491">
    <property type="entry name" value="DUF3213"/>
    <property type="match status" value="1"/>
</dbReference>
<organism evidence="1 2">
    <name type="scientific">Thermococcus barossii</name>
    <dbReference type="NCBI Taxonomy" id="54077"/>
    <lineage>
        <taxon>Archaea</taxon>
        <taxon>Methanobacteriati</taxon>
        <taxon>Methanobacteriota</taxon>
        <taxon>Thermococci</taxon>
        <taxon>Thermococcales</taxon>
        <taxon>Thermococcaceae</taxon>
        <taxon>Thermococcus</taxon>
    </lineage>
</organism>
<dbReference type="AlphaFoldDB" id="A0A2Z2MI58"/>
<dbReference type="EMBL" id="CP015101">
    <property type="protein sequence ID" value="ASJ05393.1"/>
    <property type="molecule type" value="Genomic_DNA"/>
</dbReference>
<dbReference type="KEGG" id="tbs:A3L01_08470"/>
<proteinExistence type="predicted"/>
<evidence type="ECO:0000313" key="2">
    <source>
        <dbReference type="Proteomes" id="UP000250272"/>
    </source>
</evidence>
<gene>
    <name evidence="1" type="ORF">A3L01_08470</name>
</gene>
<evidence type="ECO:0008006" key="3">
    <source>
        <dbReference type="Google" id="ProtNLM"/>
    </source>
</evidence>
<dbReference type="RefSeq" id="WP_088865394.1">
    <property type="nucleotide sequence ID" value="NZ_CP015101.1"/>
</dbReference>